<dbReference type="InterPro" id="IPR046240">
    <property type="entry name" value="DUF6273"/>
</dbReference>
<feature type="compositionally biased region" description="Polar residues" evidence="4">
    <location>
        <begin position="77"/>
        <end position="101"/>
    </location>
</feature>
<feature type="domain" description="SLH" evidence="6">
    <location>
        <begin position="1500"/>
        <end position="1563"/>
    </location>
</feature>
<dbReference type="EMBL" id="CP146256">
    <property type="protein sequence ID" value="XAH75357.1"/>
    <property type="molecule type" value="Genomic_DNA"/>
</dbReference>
<dbReference type="Pfam" id="PF13205">
    <property type="entry name" value="Big_5"/>
    <property type="match status" value="1"/>
</dbReference>
<proteinExistence type="predicted"/>
<accession>A0ABZ3F1D1</accession>
<evidence type="ECO:0000313" key="7">
    <source>
        <dbReference type="EMBL" id="XAH75357.1"/>
    </source>
</evidence>
<dbReference type="RefSeq" id="WP_342758922.1">
    <property type="nucleotide sequence ID" value="NZ_CP146256.1"/>
</dbReference>
<evidence type="ECO:0000256" key="2">
    <source>
        <dbReference type="ARBA" id="ARBA00022737"/>
    </source>
</evidence>
<dbReference type="Gene3D" id="2.10.270.10">
    <property type="entry name" value="Cholin Binding"/>
    <property type="match status" value="1"/>
</dbReference>
<evidence type="ECO:0000256" key="4">
    <source>
        <dbReference type="SAM" id="MobiDB-lite"/>
    </source>
</evidence>
<dbReference type="PROSITE" id="PS51272">
    <property type="entry name" value="SLH"/>
    <property type="match status" value="3"/>
</dbReference>
<protein>
    <submittedName>
        <fullName evidence="7">S-layer homology domain-containing protein</fullName>
    </submittedName>
</protein>
<dbReference type="Pfam" id="PF19127">
    <property type="entry name" value="Choline_bind_3"/>
    <property type="match status" value="2"/>
</dbReference>
<keyword evidence="1 5" id="KW-0732">Signal</keyword>
<feature type="domain" description="SLH" evidence="6">
    <location>
        <begin position="1373"/>
        <end position="1433"/>
    </location>
</feature>
<feature type="chain" id="PRO_5046096205" evidence="5">
    <location>
        <begin position="33"/>
        <end position="1686"/>
    </location>
</feature>
<dbReference type="PROSITE" id="PS51170">
    <property type="entry name" value="CW"/>
    <property type="match status" value="1"/>
</dbReference>
<evidence type="ECO:0000256" key="1">
    <source>
        <dbReference type="ARBA" id="ARBA00022729"/>
    </source>
</evidence>
<feature type="compositionally biased region" description="Acidic residues" evidence="4">
    <location>
        <begin position="102"/>
        <end position="113"/>
    </location>
</feature>
<dbReference type="Pfam" id="PF19789">
    <property type="entry name" value="DUF6273"/>
    <property type="match status" value="1"/>
</dbReference>
<dbReference type="InterPro" id="IPR051465">
    <property type="entry name" value="Cell_Envelope_Struct_Comp"/>
</dbReference>
<dbReference type="PANTHER" id="PTHR43308">
    <property type="entry name" value="OUTER MEMBRANE PROTEIN ALPHA-RELATED"/>
    <property type="match status" value="1"/>
</dbReference>
<feature type="compositionally biased region" description="Polar residues" evidence="4">
    <location>
        <begin position="130"/>
        <end position="139"/>
    </location>
</feature>
<gene>
    <name evidence="7" type="ORF">V6984_06265</name>
</gene>
<feature type="compositionally biased region" description="Polar residues" evidence="4">
    <location>
        <begin position="114"/>
        <end position="123"/>
    </location>
</feature>
<dbReference type="Proteomes" id="UP001451571">
    <property type="component" value="Chromosome"/>
</dbReference>
<feature type="signal peptide" evidence="5">
    <location>
        <begin position="1"/>
        <end position="32"/>
    </location>
</feature>
<evidence type="ECO:0000259" key="6">
    <source>
        <dbReference type="PROSITE" id="PS51272"/>
    </source>
</evidence>
<feature type="repeat" description="Cell wall-binding" evidence="3">
    <location>
        <begin position="1647"/>
        <end position="1666"/>
    </location>
</feature>
<organism evidence="7 8">
    <name type="scientific">Kineothrix sedimenti</name>
    <dbReference type="NCBI Taxonomy" id="3123317"/>
    <lineage>
        <taxon>Bacteria</taxon>
        <taxon>Bacillati</taxon>
        <taxon>Bacillota</taxon>
        <taxon>Clostridia</taxon>
        <taxon>Lachnospirales</taxon>
        <taxon>Lachnospiraceae</taxon>
        <taxon>Kineothrix</taxon>
    </lineage>
</organism>
<dbReference type="InterPro" id="IPR014755">
    <property type="entry name" value="Cu-Rt/internalin_Ig-like"/>
</dbReference>
<reference evidence="7 8" key="1">
    <citation type="submission" date="2024-02" db="EMBL/GenBank/DDBJ databases">
        <title>Bacterial strain from lacustrine sediment.</title>
        <authorList>
            <person name="Petit C."/>
            <person name="Fadhlaoui K."/>
        </authorList>
    </citation>
    <scope>NUCLEOTIDE SEQUENCE [LARGE SCALE GENOMIC DNA]</scope>
    <source>
        <strain evidence="7 8">IPX-CK</strain>
    </source>
</reference>
<dbReference type="Gene3D" id="2.60.40.1220">
    <property type="match status" value="1"/>
</dbReference>
<evidence type="ECO:0000256" key="5">
    <source>
        <dbReference type="SAM" id="SignalP"/>
    </source>
</evidence>
<dbReference type="InterPro" id="IPR044060">
    <property type="entry name" value="Bacterial_rp_domain"/>
</dbReference>
<dbReference type="InterPro" id="IPR001119">
    <property type="entry name" value="SLH_dom"/>
</dbReference>
<sequence length="1686" mass="177301">MNKTINKPGKRLLSLALAMLLALGTLPQTVFAVGESEGGTITAFEPLEDSVKNQAVPLGTSLENLNLPASLTATVEVKTSTEQTGSDSGSVQDSGTPAQENAETDLQDGDTTGEDSVSGNNAPGSDADEQQNGTPSDAQPSDDGASLRVQSVTGSAITLGSSGADDTVGTQETVSVPVLEWISEPTYDPETTGTYVFTPVLEKAYTFAEGVELPIVTVEITTPVITVALNAAIQGGTPTFTLNGNDISVVGFGGHEWVVIGDENNGVKTDNADIITLLLKNDDAGGGYDATQFHGSSNHYSGSTLQDKMDEAYDSLPDGEKELVAERALEGGSANYGYSGYDDNKVAGDAVSGAHFWPLSVSEANSVDNSVRVFGGLWWLRSPGSCNDFAAVVNFDGLVSAYGYYVSSAWAVRPAFKLNLASVLFTSDASGASAKPTTVGASLSSATPPTGAVKFTMKDDNLNLTVSNTGAITAAPGGTVSIPYTDAVTGTNKYVSAVLTDGDTEEVLYYGKLVDLTGDSGASGTANFDVPDGLALGSYTLKLFNEECNGDNETDFASEPVEINLTVTSGGNDNFPEGTWTGANGHRYVEFGGMIWRVLEVTENDAEASGCTTALLLAEESVGSRQFHTTWNSGGDNDWNTSDIKAWLNNEICTKNSNDYTSNGFMSRFSDDEKGSIVTANYTYGGNYTGSGTTGSSKVFLLSVNEASKSDYFAGDADRAIGDYWWLRSPGNYRPNAAGVNDDGYVLANGYYVDIYSVAVRPALKINLASDIFTSKNPLVQAEITVTSSDSPVEDASISFSGASAPDGAILSGGEGKATAYLERDESYTMTVSKTGYEPYTATIEITQADQAIPVNLTLSDAIRPTVESITPANGAENVNVSGELEITFSEPMKTSEGTVSLDNSIGTLSGTWNIPTNTIFTVPYSGLDYSETYTITVADFEDAAGNTIDPDPATYSFTTKAQPAGPDVSPQTLNLDLNGNSTGTLDIFLGQSGNRAAQADIAVDSGSESDISVNLATLTSDGTVTVTGLQTVSGAGITVSFSGGTATPADIPVIVNVTDSTPPPATAHTITVLTGGNGTAAANKTSATQGETVTLTATPASGSYYFARWEVVSGGAILSGNSFVMPDNEVTVKAYFSRYSSGGSSDSSDSNRGTTVIIPPVIQPDWPTIGSVSGKVAGTNTQRTFTVTDSLVKAALEKAQAEAKKQNRTTYGVGAQIALDAPAVAGLTLTLERAALNRLVNEKAKQFELTGAPISLTFDAQALSELQKQGTGNVTITVKPVTVKNVRNAYDITLNTVKDGKTVSITSLGTGNVTLSIPSTPGKSEAAGYLYAVYVDGNGKLNRIADSTYDANSGSVIFSTNHFSVYGVGYTAPSAKFTDIEKHWAKESIDYVVGRGLLSGTSDAAFAPDTAMTRGMLVTALGRLAGVDTKAYTTNSFTDVKADSAFRPYIEWAYKKGIIQGIGNQQFAPDRAITREEIAVIFANYAKATGYKLPITREATTYADAASIGSAYKTAVTSMQQAGIMMGGTGNKFNPKSSATRAEVSSMLHRYIKLTIDPDTAQGWAKNDDGQFLYYKGGKPVAKTQNIDGVKYYFNDNGTLKTGWVKDDAGNWHFYSGNTMLVGFWDLGANGESKRYYFTKDGIMIAGKWLEIDGKWYYFNADGSLAKSTKIDGYEVDKNGVRKTK</sequence>
<keyword evidence="8" id="KW-1185">Reference proteome</keyword>
<dbReference type="SUPFAM" id="SSF69360">
    <property type="entry name" value="Cell wall binding repeat"/>
    <property type="match status" value="1"/>
</dbReference>
<dbReference type="InterPro" id="IPR018337">
    <property type="entry name" value="Cell_wall/Cho-bd_repeat"/>
</dbReference>
<keyword evidence="2" id="KW-0677">Repeat</keyword>
<feature type="domain" description="SLH" evidence="6">
    <location>
        <begin position="1434"/>
        <end position="1497"/>
    </location>
</feature>
<dbReference type="Pfam" id="PF00395">
    <property type="entry name" value="SLH"/>
    <property type="match status" value="3"/>
</dbReference>
<name>A0ABZ3F1D1_9FIRM</name>
<dbReference type="Pfam" id="PF18998">
    <property type="entry name" value="Flg_new_2"/>
    <property type="match status" value="1"/>
</dbReference>
<dbReference type="Gene3D" id="2.60.40.1120">
    <property type="entry name" value="Carboxypeptidase-like, regulatory domain"/>
    <property type="match status" value="1"/>
</dbReference>
<evidence type="ECO:0000256" key="3">
    <source>
        <dbReference type="PROSITE-ProRule" id="PRU00591"/>
    </source>
</evidence>
<dbReference type="PANTHER" id="PTHR43308:SF5">
    <property type="entry name" value="S-LAYER PROTEIN _ PEPTIDOGLYCAN ENDO-BETA-N-ACETYLGLUCOSAMINIDASE"/>
    <property type="match status" value="1"/>
</dbReference>
<dbReference type="InterPro" id="IPR032812">
    <property type="entry name" value="SbsA_Ig"/>
</dbReference>
<evidence type="ECO:0000313" key="8">
    <source>
        <dbReference type="Proteomes" id="UP001451571"/>
    </source>
</evidence>
<feature type="region of interest" description="Disordered" evidence="4">
    <location>
        <begin position="77"/>
        <end position="147"/>
    </location>
</feature>